<evidence type="ECO:0000313" key="3">
    <source>
        <dbReference type="EMBL" id="SEA78612.1"/>
    </source>
</evidence>
<gene>
    <name evidence="3" type="ORF">SAMN05421743_10888</name>
</gene>
<dbReference type="Gene3D" id="3.40.190.150">
    <property type="entry name" value="Bordetella uptake gene, domain 1"/>
    <property type="match status" value="1"/>
</dbReference>
<keyword evidence="4" id="KW-1185">Reference proteome</keyword>
<accession>A0A1H4E2J1</accession>
<proteinExistence type="inferred from homology"/>
<evidence type="ECO:0000256" key="1">
    <source>
        <dbReference type="ARBA" id="ARBA00006987"/>
    </source>
</evidence>
<evidence type="ECO:0000313" key="4">
    <source>
        <dbReference type="Proteomes" id="UP000198584"/>
    </source>
</evidence>
<sequence>MKKLFSVLMVVMISAVLAACGSQSSGDGSSDQSAKANGAASEAKIPDRIRVVIGSSSTGGDTYQNSDAVSRYLEESLGTNMKVDAIGAVQAFSELDRADDDGNTIMFFHDMAYLGVEYGSINEKNALENWKIGPVVSTNPGNAFLASGDAPYDTMAESAEWLKNNPDETITVAIEAGGVSEISFDGYFLWVKEKYGEEVADRIKVYPTGSQEDKNQALWDGNADIINGSIGGNNEYTKEGVESKIKMKFLGITAGKRVEGYDIPTFAEQGIEVNGKEFVFDKEFFFLLPKDIDPNFAKALDEAVAQVVENEDYTSDLAKNAYIPSYISADEAEDYLLEKRATFQNIIKNAPTVDELTE</sequence>
<keyword evidence="2" id="KW-0732">Signal</keyword>
<keyword evidence="3" id="KW-0675">Receptor</keyword>
<dbReference type="PROSITE" id="PS51257">
    <property type="entry name" value="PROKAR_LIPOPROTEIN"/>
    <property type="match status" value="1"/>
</dbReference>
<feature type="chain" id="PRO_5039363419" evidence="2">
    <location>
        <begin position="19"/>
        <end position="358"/>
    </location>
</feature>
<dbReference type="PANTHER" id="PTHR42928">
    <property type="entry name" value="TRICARBOXYLATE-BINDING PROTEIN"/>
    <property type="match status" value="1"/>
</dbReference>
<dbReference type="PANTHER" id="PTHR42928:SF3">
    <property type="entry name" value="UPF0065 PROTEIN YFLP"/>
    <property type="match status" value="1"/>
</dbReference>
<evidence type="ECO:0000256" key="2">
    <source>
        <dbReference type="SAM" id="SignalP"/>
    </source>
</evidence>
<dbReference type="InterPro" id="IPR005064">
    <property type="entry name" value="BUG"/>
</dbReference>
<protein>
    <submittedName>
        <fullName evidence="3">Tripartite-type tricarboxylate transporter, receptor component TctC</fullName>
    </submittedName>
</protein>
<dbReference type="EMBL" id="FNQR01000008">
    <property type="protein sequence ID" value="SEA78612.1"/>
    <property type="molecule type" value="Genomic_DNA"/>
</dbReference>
<dbReference type="Gene3D" id="3.40.190.10">
    <property type="entry name" value="Periplasmic binding protein-like II"/>
    <property type="match status" value="1"/>
</dbReference>
<dbReference type="AlphaFoldDB" id="A0A1H4E2J1"/>
<reference evidence="3 4" key="1">
    <citation type="submission" date="2016-10" db="EMBL/GenBank/DDBJ databases">
        <authorList>
            <person name="de Groot N.N."/>
        </authorList>
    </citation>
    <scope>NUCLEOTIDE SEQUENCE [LARGE SCALE GENOMIC DNA]</scope>
    <source>
        <strain evidence="3 4">CCM7597</strain>
    </source>
</reference>
<comment type="similarity">
    <text evidence="1">Belongs to the UPF0065 (bug) family.</text>
</comment>
<dbReference type="OrthoDB" id="2807033at2"/>
<dbReference type="STRING" id="571932.SAMN05421743_10888"/>
<dbReference type="Pfam" id="PF03401">
    <property type="entry name" value="TctC"/>
    <property type="match status" value="1"/>
</dbReference>
<dbReference type="RefSeq" id="WP_093045067.1">
    <property type="nucleotide sequence ID" value="NZ_FNQR01000008.1"/>
</dbReference>
<organism evidence="3 4">
    <name type="scientific">Thalassobacillus cyri</name>
    <dbReference type="NCBI Taxonomy" id="571932"/>
    <lineage>
        <taxon>Bacteria</taxon>
        <taxon>Bacillati</taxon>
        <taxon>Bacillota</taxon>
        <taxon>Bacilli</taxon>
        <taxon>Bacillales</taxon>
        <taxon>Bacillaceae</taxon>
        <taxon>Thalassobacillus</taxon>
    </lineage>
</organism>
<name>A0A1H4E2J1_9BACI</name>
<dbReference type="InterPro" id="IPR042100">
    <property type="entry name" value="Bug_dom1"/>
</dbReference>
<feature type="signal peptide" evidence="2">
    <location>
        <begin position="1"/>
        <end position="18"/>
    </location>
</feature>
<dbReference type="Proteomes" id="UP000198584">
    <property type="component" value="Unassembled WGS sequence"/>
</dbReference>